<name>A0A2N5UAA9_9BASI</name>
<reference evidence="1 2" key="1">
    <citation type="submission" date="2017-11" db="EMBL/GenBank/DDBJ databases">
        <title>De novo assembly and phasing of dikaryotic genomes from two isolates of Puccinia coronata f. sp. avenae, the causal agent of oat crown rust.</title>
        <authorList>
            <person name="Miller M.E."/>
            <person name="Zhang Y."/>
            <person name="Omidvar V."/>
            <person name="Sperschneider J."/>
            <person name="Schwessinger B."/>
            <person name="Raley C."/>
            <person name="Palmer J.M."/>
            <person name="Garnica D."/>
            <person name="Upadhyaya N."/>
            <person name="Rathjen J."/>
            <person name="Taylor J.M."/>
            <person name="Park R.F."/>
            <person name="Dodds P.N."/>
            <person name="Hirsch C.D."/>
            <person name="Kianian S.F."/>
            <person name="Figueroa M."/>
        </authorList>
    </citation>
    <scope>NUCLEOTIDE SEQUENCE [LARGE SCALE GENOMIC DNA]</scope>
    <source>
        <strain evidence="1">12NC29</strain>
    </source>
</reference>
<dbReference type="Proteomes" id="UP000235388">
    <property type="component" value="Unassembled WGS sequence"/>
</dbReference>
<protein>
    <submittedName>
        <fullName evidence="1">Uncharacterized protein</fullName>
    </submittedName>
</protein>
<organism evidence="1 2">
    <name type="scientific">Puccinia coronata f. sp. avenae</name>
    <dbReference type="NCBI Taxonomy" id="200324"/>
    <lineage>
        <taxon>Eukaryota</taxon>
        <taxon>Fungi</taxon>
        <taxon>Dikarya</taxon>
        <taxon>Basidiomycota</taxon>
        <taxon>Pucciniomycotina</taxon>
        <taxon>Pucciniomycetes</taxon>
        <taxon>Pucciniales</taxon>
        <taxon>Pucciniaceae</taxon>
        <taxon>Puccinia</taxon>
    </lineage>
</organism>
<dbReference type="AlphaFoldDB" id="A0A2N5UAA9"/>
<accession>A0A2N5UAA9</accession>
<evidence type="ECO:0000313" key="1">
    <source>
        <dbReference type="EMBL" id="PLW34666.1"/>
    </source>
</evidence>
<comment type="caution">
    <text evidence="1">The sequence shown here is derived from an EMBL/GenBank/DDBJ whole genome shotgun (WGS) entry which is preliminary data.</text>
</comment>
<gene>
    <name evidence="1" type="ORF">PCANC_12248</name>
</gene>
<keyword evidence="2" id="KW-1185">Reference proteome</keyword>
<sequence length="103" mass="11599">MISSGEARRFAPRQRDLDKVSRDFKLEHAGLKTFNGAVCNAELMCAHNEPQDHCIGIKQQHIFRCPNSDCGAHVESETCTKALPDNKYCQYDRVADCECLITP</sequence>
<evidence type="ECO:0000313" key="2">
    <source>
        <dbReference type="Proteomes" id="UP000235388"/>
    </source>
</evidence>
<dbReference type="EMBL" id="PGCJ01000272">
    <property type="protein sequence ID" value="PLW34666.1"/>
    <property type="molecule type" value="Genomic_DNA"/>
</dbReference>
<proteinExistence type="predicted"/>